<dbReference type="Pfam" id="PF08241">
    <property type="entry name" value="Methyltransf_11"/>
    <property type="match status" value="1"/>
</dbReference>
<keyword evidence="1" id="KW-0808">Transferase</keyword>
<gene>
    <name evidence="3" type="ORF">MPAN_000490</name>
</gene>
<dbReference type="InterPro" id="IPR029063">
    <property type="entry name" value="SAM-dependent_MTases_sf"/>
</dbReference>
<dbReference type="PANTHER" id="PTHR44068:SF11">
    <property type="entry name" value="GERANYL DIPHOSPHATE 2-C-METHYLTRANSFERASE"/>
    <property type="match status" value="1"/>
</dbReference>
<keyword evidence="4" id="KW-1185">Reference proteome</keyword>
<dbReference type="GO" id="GO:0008757">
    <property type="term" value="F:S-adenosylmethionine-dependent methyltransferase activity"/>
    <property type="evidence" value="ECO:0007669"/>
    <property type="project" value="InterPro"/>
</dbReference>
<dbReference type="PANTHER" id="PTHR44068">
    <property type="entry name" value="ZGC:194242"/>
    <property type="match status" value="1"/>
</dbReference>
<dbReference type="KEGG" id="manr:MPAN_000490"/>
<reference evidence="3" key="1">
    <citation type="submission" date="2021-01" db="EMBL/GenBank/DDBJ databases">
        <title>Draft genome sequence of Acholeplasmataceae bacterium strain Mahy22.</title>
        <authorList>
            <person name="Watanabe M."/>
            <person name="Kojima H."/>
            <person name="Fukui M."/>
        </authorList>
    </citation>
    <scope>NUCLEOTIDE SEQUENCE</scope>
    <source>
        <strain evidence="3">Mahy22</strain>
    </source>
</reference>
<protein>
    <submittedName>
        <fullName evidence="3">Methyltransferase</fullName>
    </submittedName>
</protein>
<dbReference type="RefSeq" id="WP_176239032.1">
    <property type="nucleotide sequence ID" value="NZ_AP024412.1"/>
</dbReference>
<keyword evidence="3" id="KW-0489">Methyltransferase</keyword>
<dbReference type="CDD" id="cd02440">
    <property type="entry name" value="AdoMet_MTases"/>
    <property type="match status" value="1"/>
</dbReference>
<dbReference type="Gene3D" id="3.40.50.150">
    <property type="entry name" value="Vaccinia Virus protein VP39"/>
    <property type="match status" value="1"/>
</dbReference>
<dbReference type="AlphaFoldDB" id="A0A7U9TJ50"/>
<dbReference type="GO" id="GO:0032259">
    <property type="term" value="P:methylation"/>
    <property type="evidence" value="ECO:0007669"/>
    <property type="project" value="UniProtKB-KW"/>
</dbReference>
<sequence length="251" mass="28800">MKKDFVKINEKTVDEWCKQGWEWGKPIDHQTYINATKGKWDVVLTPNIVVPKDWFLPFKGLRVLGLASGGGQQMPIFAALGAQVTVFDLSDEQLKSERIVQQREGYDITIIKGDMTKKLPFKDESFDLIFHPVSNVYVKDVYHVFKECSRVLRKGGLLLSGLDTGTNFIVDESETQIVHKLPFDPLVHQDQYDFMIKNDYGMQFSHTVEEQIKGQLQAGFELLDIFEDTNNEGRLFELNIGCYIGTKSRKK</sequence>
<evidence type="ECO:0000313" key="4">
    <source>
        <dbReference type="Proteomes" id="UP000620133"/>
    </source>
</evidence>
<accession>A0A7U9TJ50</accession>
<dbReference type="EMBL" id="AP024412">
    <property type="protein sequence ID" value="BCR35156.1"/>
    <property type="molecule type" value="Genomic_DNA"/>
</dbReference>
<organism evidence="3 4">
    <name type="scientific">Mariniplasma anaerobium</name>
    <dbReference type="NCBI Taxonomy" id="2735436"/>
    <lineage>
        <taxon>Bacteria</taxon>
        <taxon>Bacillati</taxon>
        <taxon>Mycoplasmatota</taxon>
        <taxon>Mollicutes</taxon>
        <taxon>Acholeplasmatales</taxon>
        <taxon>Acholeplasmataceae</taxon>
        <taxon>Mariniplasma</taxon>
    </lineage>
</organism>
<dbReference type="Proteomes" id="UP000620133">
    <property type="component" value="Chromosome"/>
</dbReference>
<feature type="domain" description="Methyltransferase type 11" evidence="2">
    <location>
        <begin position="65"/>
        <end position="159"/>
    </location>
</feature>
<evidence type="ECO:0000256" key="1">
    <source>
        <dbReference type="ARBA" id="ARBA00022679"/>
    </source>
</evidence>
<dbReference type="InterPro" id="IPR050447">
    <property type="entry name" value="Erg6_SMT_methyltransf"/>
</dbReference>
<dbReference type="InterPro" id="IPR013216">
    <property type="entry name" value="Methyltransf_11"/>
</dbReference>
<proteinExistence type="predicted"/>
<evidence type="ECO:0000259" key="2">
    <source>
        <dbReference type="Pfam" id="PF08241"/>
    </source>
</evidence>
<name>A0A7U9TJ50_9MOLU</name>
<evidence type="ECO:0000313" key="3">
    <source>
        <dbReference type="EMBL" id="BCR35156.1"/>
    </source>
</evidence>
<dbReference type="SUPFAM" id="SSF53335">
    <property type="entry name" value="S-adenosyl-L-methionine-dependent methyltransferases"/>
    <property type="match status" value="1"/>
</dbReference>